<proteinExistence type="predicted"/>
<name>A0A0R3MT02_9BRAD</name>
<keyword evidence="2" id="KW-0732">Signal</keyword>
<evidence type="ECO:0000313" key="4">
    <source>
        <dbReference type="Proteomes" id="UP000051660"/>
    </source>
</evidence>
<evidence type="ECO:0000256" key="1">
    <source>
        <dbReference type="SAM" id="MobiDB-lite"/>
    </source>
</evidence>
<gene>
    <name evidence="3" type="ORF">CQ14_32290</name>
</gene>
<dbReference type="EMBL" id="LLYB01000068">
    <property type="protein sequence ID" value="KRR23304.1"/>
    <property type="molecule type" value="Genomic_DNA"/>
</dbReference>
<protein>
    <submittedName>
        <fullName evidence="3">Uncharacterized protein</fullName>
    </submittedName>
</protein>
<evidence type="ECO:0000313" key="3">
    <source>
        <dbReference type="EMBL" id="KRR23304.1"/>
    </source>
</evidence>
<feature type="signal peptide" evidence="2">
    <location>
        <begin position="1"/>
        <end position="20"/>
    </location>
</feature>
<feature type="region of interest" description="Disordered" evidence="1">
    <location>
        <begin position="62"/>
        <end position="86"/>
    </location>
</feature>
<feature type="compositionally biased region" description="Basic residues" evidence="1">
    <location>
        <begin position="76"/>
        <end position="86"/>
    </location>
</feature>
<organism evidence="3 4">
    <name type="scientific">Bradyrhizobium lablabi</name>
    <dbReference type="NCBI Taxonomy" id="722472"/>
    <lineage>
        <taxon>Bacteria</taxon>
        <taxon>Pseudomonadati</taxon>
        <taxon>Pseudomonadota</taxon>
        <taxon>Alphaproteobacteria</taxon>
        <taxon>Hyphomicrobiales</taxon>
        <taxon>Nitrobacteraceae</taxon>
        <taxon>Bradyrhizobium</taxon>
    </lineage>
</organism>
<dbReference type="AlphaFoldDB" id="A0A0R3MT02"/>
<evidence type="ECO:0000256" key="2">
    <source>
        <dbReference type="SAM" id="SignalP"/>
    </source>
</evidence>
<comment type="caution">
    <text evidence="3">The sequence shown here is derived from an EMBL/GenBank/DDBJ whole genome shotgun (WGS) entry which is preliminary data.</text>
</comment>
<accession>A0A0R3MT02</accession>
<sequence length="86" mass="9294">MGAAAALAVMTALTNTPAMAQQVMGEPGYCAFFYPNANCQNKGPGNPYTDPRRFDQGYPQGYYPPDSGQTVGVARSRARRSVTRMQ</sequence>
<dbReference type="Proteomes" id="UP000051660">
    <property type="component" value="Unassembled WGS sequence"/>
</dbReference>
<reference evidence="3 4" key="1">
    <citation type="submission" date="2014-03" db="EMBL/GenBank/DDBJ databases">
        <title>Bradyrhizobium valentinum sp. nov., isolated from effective nodules of Lupinus mariae-josephae, a lupine endemic of basic-lime soils in Eastern Spain.</title>
        <authorList>
            <person name="Duran D."/>
            <person name="Rey L."/>
            <person name="Navarro A."/>
            <person name="Busquets A."/>
            <person name="Imperial J."/>
            <person name="Ruiz-Argueso T."/>
        </authorList>
    </citation>
    <scope>NUCLEOTIDE SEQUENCE [LARGE SCALE GENOMIC DNA]</scope>
    <source>
        <strain evidence="3 4">CCBAU 23086</strain>
    </source>
</reference>
<feature type="chain" id="PRO_5006444562" evidence="2">
    <location>
        <begin position="21"/>
        <end position="86"/>
    </location>
</feature>